<protein>
    <submittedName>
        <fullName evidence="1">Uncharacterized protein</fullName>
    </submittedName>
</protein>
<dbReference type="EMBL" id="JALNMJ010000018">
    <property type="protein sequence ID" value="MCK7614773.1"/>
    <property type="molecule type" value="Genomic_DNA"/>
</dbReference>
<gene>
    <name evidence="1" type="ORF">M0H32_21600</name>
</gene>
<reference evidence="1" key="1">
    <citation type="submission" date="2022-04" db="EMBL/GenBank/DDBJ databases">
        <title>Roseibium sp. CAU 1639 isolated from mud.</title>
        <authorList>
            <person name="Kim W."/>
        </authorList>
    </citation>
    <scope>NUCLEOTIDE SEQUENCE</scope>
    <source>
        <strain evidence="1">CAU 1639</strain>
    </source>
</reference>
<dbReference type="Proteomes" id="UP001431221">
    <property type="component" value="Unassembled WGS sequence"/>
</dbReference>
<proteinExistence type="predicted"/>
<accession>A0ABT0H132</accession>
<evidence type="ECO:0000313" key="2">
    <source>
        <dbReference type="Proteomes" id="UP001431221"/>
    </source>
</evidence>
<sequence length="196" mass="23049">MDRLFPELYYFTTKHWLDFARTSRDPIMIHLLIVHFFDLYRKYAVHEQGQPIRIVPHWKRHAQLLAKGNGAVPFRSQAALLLGIHAHVRFDLAEAIILVWRSYRERYDRNPDLGLLRSMIYGEQSDLVFRKALQGFLQGREVRTQVSARVLAVLASRLEHLWLPVLKRLREEAWREAMTSIRTGAPIRRMEPVQGA</sequence>
<keyword evidence="2" id="KW-1185">Reference proteome</keyword>
<comment type="caution">
    <text evidence="1">The sequence shown here is derived from an EMBL/GenBank/DDBJ whole genome shotgun (WGS) entry which is preliminary data.</text>
</comment>
<name>A0ABT0H132_9HYPH</name>
<evidence type="ECO:0000313" key="1">
    <source>
        <dbReference type="EMBL" id="MCK7614773.1"/>
    </source>
</evidence>
<organism evidence="1 2">
    <name type="scientific">Roseibium sediminicola</name>
    <dbReference type="NCBI Taxonomy" id="2933272"/>
    <lineage>
        <taxon>Bacteria</taxon>
        <taxon>Pseudomonadati</taxon>
        <taxon>Pseudomonadota</taxon>
        <taxon>Alphaproteobacteria</taxon>
        <taxon>Hyphomicrobiales</taxon>
        <taxon>Stappiaceae</taxon>
        <taxon>Roseibium</taxon>
    </lineage>
</organism>
<dbReference type="RefSeq" id="WP_248157550.1">
    <property type="nucleotide sequence ID" value="NZ_JALNMJ010000018.1"/>
</dbReference>